<keyword evidence="2 3" id="KW-0067">ATP-binding</keyword>
<evidence type="ECO:0000256" key="3">
    <source>
        <dbReference type="HAMAP-Rule" id="MF_00376"/>
    </source>
</evidence>
<comment type="similarity">
    <text evidence="3">Belongs to the CoaE family.</text>
</comment>
<dbReference type="EC" id="2.7.1.24" evidence="3 4"/>
<evidence type="ECO:0000313" key="6">
    <source>
        <dbReference type="Proteomes" id="UP000823851"/>
    </source>
</evidence>
<dbReference type="GO" id="GO:0004140">
    <property type="term" value="F:dephospho-CoA kinase activity"/>
    <property type="evidence" value="ECO:0007669"/>
    <property type="project" value="UniProtKB-UniRule"/>
</dbReference>
<dbReference type="Gene3D" id="3.40.50.300">
    <property type="entry name" value="P-loop containing nucleotide triphosphate hydrolases"/>
    <property type="match status" value="1"/>
</dbReference>
<evidence type="ECO:0000256" key="1">
    <source>
        <dbReference type="ARBA" id="ARBA00022741"/>
    </source>
</evidence>
<comment type="pathway">
    <text evidence="3">Cofactor biosynthesis; coenzyme A biosynthesis; CoA from (R)-pantothenate: step 5/5.</text>
</comment>
<comment type="subcellular location">
    <subcellularLocation>
        <location evidence="3">Cytoplasm</location>
    </subcellularLocation>
</comment>
<reference evidence="5" key="2">
    <citation type="submission" date="2021-04" db="EMBL/GenBank/DDBJ databases">
        <authorList>
            <person name="Gilroy R."/>
        </authorList>
    </citation>
    <scope>NUCLEOTIDE SEQUENCE</scope>
    <source>
        <strain evidence="5">ChiHjej8B7-25341</strain>
    </source>
</reference>
<keyword evidence="3 5" id="KW-0808">Transferase</keyword>
<keyword evidence="3 5" id="KW-0418">Kinase</keyword>
<comment type="function">
    <text evidence="3">Catalyzes the phosphorylation of the 3'-hydroxyl group of dephosphocoenzyme A to form coenzyme A.</text>
</comment>
<protein>
    <recommendedName>
        <fullName evidence="3 4">Dephospho-CoA kinase</fullName>
        <ecNumber evidence="3 4">2.7.1.24</ecNumber>
    </recommendedName>
    <alternativeName>
        <fullName evidence="3">Dephosphocoenzyme A kinase</fullName>
    </alternativeName>
</protein>
<dbReference type="SUPFAM" id="SSF52540">
    <property type="entry name" value="P-loop containing nucleoside triphosphate hydrolases"/>
    <property type="match status" value="1"/>
</dbReference>
<dbReference type="InterPro" id="IPR001977">
    <property type="entry name" value="Depp_CoAkinase"/>
</dbReference>
<dbReference type="EMBL" id="DWUW01000098">
    <property type="protein sequence ID" value="HJD30976.1"/>
    <property type="molecule type" value="Genomic_DNA"/>
</dbReference>
<feature type="binding site" evidence="3">
    <location>
        <begin position="11"/>
        <end position="16"/>
    </location>
    <ligand>
        <name>ATP</name>
        <dbReference type="ChEBI" id="CHEBI:30616"/>
    </ligand>
</feature>
<reference evidence="5" key="1">
    <citation type="journal article" date="2021" name="PeerJ">
        <title>Extensive microbial diversity within the chicken gut microbiome revealed by metagenomics and culture.</title>
        <authorList>
            <person name="Gilroy R."/>
            <person name="Ravi A."/>
            <person name="Getino M."/>
            <person name="Pursley I."/>
            <person name="Horton D.L."/>
            <person name="Alikhan N.F."/>
            <person name="Baker D."/>
            <person name="Gharbi K."/>
            <person name="Hall N."/>
            <person name="Watson M."/>
            <person name="Adriaenssens E.M."/>
            <person name="Foster-Nyarko E."/>
            <person name="Jarju S."/>
            <person name="Secka A."/>
            <person name="Antonio M."/>
            <person name="Oren A."/>
            <person name="Chaudhuri R.R."/>
            <person name="La Ragione R."/>
            <person name="Hildebrand F."/>
            <person name="Pallen M.J."/>
        </authorList>
    </citation>
    <scope>NUCLEOTIDE SEQUENCE</scope>
    <source>
        <strain evidence="5">ChiHjej8B7-25341</strain>
    </source>
</reference>
<dbReference type="NCBIfam" id="TIGR00152">
    <property type="entry name" value="dephospho-CoA kinase"/>
    <property type="match status" value="1"/>
</dbReference>
<accession>A0A9D2R142</accession>
<dbReference type="PROSITE" id="PS51219">
    <property type="entry name" value="DPCK"/>
    <property type="match status" value="1"/>
</dbReference>
<dbReference type="Proteomes" id="UP000823851">
    <property type="component" value="Unassembled WGS sequence"/>
</dbReference>
<comment type="caution">
    <text evidence="5">The sequence shown here is derived from an EMBL/GenBank/DDBJ whole genome shotgun (WGS) entry which is preliminary data.</text>
</comment>
<name>A0A9D2R142_9FIRM</name>
<evidence type="ECO:0000256" key="4">
    <source>
        <dbReference type="NCBIfam" id="TIGR00152"/>
    </source>
</evidence>
<evidence type="ECO:0000313" key="5">
    <source>
        <dbReference type="EMBL" id="HJD30976.1"/>
    </source>
</evidence>
<dbReference type="PANTHER" id="PTHR10695:SF46">
    <property type="entry name" value="BIFUNCTIONAL COENZYME A SYNTHASE-RELATED"/>
    <property type="match status" value="1"/>
</dbReference>
<dbReference type="Pfam" id="PF01121">
    <property type="entry name" value="CoaE"/>
    <property type="match status" value="1"/>
</dbReference>
<dbReference type="GO" id="GO:0005524">
    <property type="term" value="F:ATP binding"/>
    <property type="evidence" value="ECO:0007669"/>
    <property type="project" value="UniProtKB-UniRule"/>
</dbReference>
<organism evidence="5 6">
    <name type="scientific">Candidatus Eisenbergiella stercorigallinarum</name>
    <dbReference type="NCBI Taxonomy" id="2838557"/>
    <lineage>
        <taxon>Bacteria</taxon>
        <taxon>Bacillati</taxon>
        <taxon>Bacillota</taxon>
        <taxon>Clostridia</taxon>
        <taxon>Lachnospirales</taxon>
        <taxon>Lachnospiraceae</taxon>
        <taxon>Eisenbergiella</taxon>
    </lineage>
</organism>
<keyword evidence="1 3" id="KW-0547">Nucleotide-binding</keyword>
<keyword evidence="3" id="KW-0963">Cytoplasm</keyword>
<sequence length="212" mass="24165">MKLIGITGGVGAGKSLVLQLLQKHCRCRVLLADEVGNEVKLPGQPCYERLVELLGKQVLSSDGTIDRKKMAERIFADPALLDQVNGIIHPEVRRYILKQVEEERSKGEIDYFFLEAALLIECGYEAVVDELWYIHADPAVRMRRLKESRGYPEEKIRRIFESQLGEEEFRAHCSLVIENNGDVRETERQLLAALGRETGEGFCRYVFVRSAQ</sequence>
<gene>
    <name evidence="3 5" type="primary">coaE</name>
    <name evidence="5" type="ORF">H9912_03445</name>
</gene>
<comment type="catalytic activity">
    <reaction evidence="3">
        <text>3'-dephospho-CoA + ATP = ADP + CoA + H(+)</text>
        <dbReference type="Rhea" id="RHEA:18245"/>
        <dbReference type="ChEBI" id="CHEBI:15378"/>
        <dbReference type="ChEBI" id="CHEBI:30616"/>
        <dbReference type="ChEBI" id="CHEBI:57287"/>
        <dbReference type="ChEBI" id="CHEBI:57328"/>
        <dbReference type="ChEBI" id="CHEBI:456216"/>
        <dbReference type="EC" id="2.7.1.24"/>
    </reaction>
</comment>
<dbReference type="AlphaFoldDB" id="A0A9D2R142"/>
<dbReference type="HAMAP" id="MF_00376">
    <property type="entry name" value="Dephospho_CoA_kinase"/>
    <property type="match status" value="1"/>
</dbReference>
<evidence type="ECO:0000256" key="2">
    <source>
        <dbReference type="ARBA" id="ARBA00022840"/>
    </source>
</evidence>
<dbReference type="PANTHER" id="PTHR10695">
    <property type="entry name" value="DEPHOSPHO-COA KINASE-RELATED"/>
    <property type="match status" value="1"/>
</dbReference>
<dbReference type="InterPro" id="IPR027417">
    <property type="entry name" value="P-loop_NTPase"/>
</dbReference>
<dbReference type="GO" id="GO:0005737">
    <property type="term" value="C:cytoplasm"/>
    <property type="evidence" value="ECO:0007669"/>
    <property type="project" value="UniProtKB-SubCell"/>
</dbReference>
<proteinExistence type="inferred from homology"/>
<dbReference type="CDD" id="cd02022">
    <property type="entry name" value="DPCK"/>
    <property type="match status" value="1"/>
</dbReference>
<dbReference type="GO" id="GO:0015937">
    <property type="term" value="P:coenzyme A biosynthetic process"/>
    <property type="evidence" value="ECO:0007669"/>
    <property type="project" value="UniProtKB-UniRule"/>
</dbReference>
<keyword evidence="3" id="KW-0173">Coenzyme A biosynthesis</keyword>